<evidence type="ECO:0000313" key="2">
    <source>
        <dbReference type="EMBL" id="EAR99648.2"/>
    </source>
</evidence>
<accession>I7MFD2</accession>
<feature type="compositionally biased region" description="Basic and acidic residues" evidence="1">
    <location>
        <begin position="1"/>
        <end position="14"/>
    </location>
</feature>
<evidence type="ECO:0000256" key="1">
    <source>
        <dbReference type="SAM" id="MobiDB-lite"/>
    </source>
</evidence>
<feature type="compositionally biased region" description="Polar residues" evidence="1">
    <location>
        <begin position="78"/>
        <end position="102"/>
    </location>
</feature>
<gene>
    <name evidence="2" type="ORF">TTHERM_00588860</name>
</gene>
<proteinExistence type="predicted"/>
<dbReference type="AlphaFoldDB" id="I7MFD2"/>
<keyword evidence="3" id="KW-1185">Reference proteome</keyword>
<dbReference type="GeneID" id="7831796"/>
<protein>
    <submittedName>
        <fullName evidence="2">F-box protein</fullName>
    </submittedName>
</protein>
<feature type="region of interest" description="Disordered" evidence="1">
    <location>
        <begin position="1"/>
        <end position="112"/>
    </location>
</feature>
<feature type="compositionally biased region" description="Polar residues" evidence="1">
    <location>
        <begin position="47"/>
        <end position="65"/>
    </location>
</feature>
<sequence length="375" mass="43497">MKKKQDQLQKEETKISQSQSPSLKPGKLETIKAGQSSQKEQIVTKPNVPSTQKQTNESKSLTNKISNEDKKTIASKANPLSQKISTAKTSNKIASSQKSTAKLNDKKDGKLSKKPLVGKVKGQNVFAMINKNIIQSIIAFLSPQETCKLAITSKSMYELTNYGVQNIINNLNQKKLLLQQTHNLNEDQLKAIIYLKHFDAFNIRNGGYFSCHDFKIPELKELIHTLWLMVAEKDSEGIKYLDSNFGEETFHFHTYHNLQNATADKIQILDQCLSKYTDEFVENGKLKDKYSRIDVILLQKYLNGIRYYIKLNFNTESLKHLEKLYMKDFIKLDKIIYFYQKIYKQSKERLEIYKYDLSEVNKRRKIKDIPHSFFD</sequence>
<evidence type="ECO:0000313" key="3">
    <source>
        <dbReference type="Proteomes" id="UP000009168"/>
    </source>
</evidence>
<dbReference type="KEGG" id="tet:TTHERM_00588860"/>
<organism evidence="2 3">
    <name type="scientific">Tetrahymena thermophila (strain SB210)</name>
    <dbReference type="NCBI Taxonomy" id="312017"/>
    <lineage>
        <taxon>Eukaryota</taxon>
        <taxon>Sar</taxon>
        <taxon>Alveolata</taxon>
        <taxon>Ciliophora</taxon>
        <taxon>Intramacronucleata</taxon>
        <taxon>Oligohymenophorea</taxon>
        <taxon>Hymenostomatida</taxon>
        <taxon>Tetrahymenina</taxon>
        <taxon>Tetrahymenidae</taxon>
        <taxon>Tetrahymena</taxon>
    </lineage>
</organism>
<dbReference type="RefSeq" id="XP_001019893.2">
    <property type="nucleotide sequence ID" value="XM_001019893.2"/>
</dbReference>
<reference evidence="3" key="1">
    <citation type="journal article" date="2006" name="PLoS Biol.">
        <title>Macronuclear genome sequence of the ciliate Tetrahymena thermophila, a model eukaryote.</title>
        <authorList>
            <person name="Eisen J.A."/>
            <person name="Coyne R.S."/>
            <person name="Wu M."/>
            <person name="Wu D."/>
            <person name="Thiagarajan M."/>
            <person name="Wortman J.R."/>
            <person name="Badger J.H."/>
            <person name="Ren Q."/>
            <person name="Amedeo P."/>
            <person name="Jones K.M."/>
            <person name="Tallon L.J."/>
            <person name="Delcher A.L."/>
            <person name="Salzberg S.L."/>
            <person name="Silva J.C."/>
            <person name="Haas B.J."/>
            <person name="Majoros W.H."/>
            <person name="Farzad M."/>
            <person name="Carlton J.M."/>
            <person name="Smith R.K. Jr."/>
            <person name="Garg J."/>
            <person name="Pearlman R.E."/>
            <person name="Karrer K.M."/>
            <person name="Sun L."/>
            <person name="Manning G."/>
            <person name="Elde N.C."/>
            <person name="Turkewitz A.P."/>
            <person name="Asai D.J."/>
            <person name="Wilkes D.E."/>
            <person name="Wang Y."/>
            <person name="Cai H."/>
            <person name="Collins K."/>
            <person name="Stewart B.A."/>
            <person name="Lee S.R."/>
            <person name="Wilamowska K."/>
            <person name="Weinberg Z."/>
            <person name="Ruzzo W.L."/>
            <person name="Wloga D."/>
            <person name="Gaertig J."/>
            <person name="Frankel J."/>
            <person name="Tsao C.-C."/>
            <person name="Gorovsky M.A."/>
            <person name="Keeling P.J."/>
            <person name="Waller R.F."/>
            <person name="Patron N.J."/>
            <person name="Cherry J.M."/>
            <person name="Stover N.A."/>
            <person name="Krieger C.J."/>
            <person name="del Toro C."/>
            <person name="Ryder H.F."/>
            <person name="Williamson S.C."/>
            <person name="Barbeau R.A."/>
            <person name="Hamilton E.P."/>
            <person name="Orias E."/>
        </authorList>
    </citation>
    <scope>NUCLEOTIDE SEQUENCE [LARGE SCALE GENOMIC DNA]</scope>
    <source>
        <strain evidence="3">SB210</strain>
    </source>
</reference>
<name>I7MFD2_TETTS</name>
<dbReference type="Proteomes" id="UP000009168">
    <property type="component" value="Unassembled WGS sequence"/>
</dbReference>
<dbReference type="InParanoid" id="I7MFD2"/>
<dbReference type="EMBL" id="GG662637">
    <property type="protein sequence ID" value="EAR99648.2"/>
    <property type="molecule type" value="Genomic_DNA"/>
</dbReference>